<dbReference type="Gene3D" id="3.30.420.40">
    <property type="match status" value="2"/>
</dbReference>
<reference evidence="2 3" key="1">
    <citation type="submission" date="2021-02" db="EMBL/GenBank/DDBJ databases">
        <title>Alicyclobacillus curvatus sp. nov. and Alicyclobacillus mengziensis sp. nov., two acidophilic bacteria isolated from acid mine drainage.</title>
        <authorList>
            <person name="Huang Y."/>
        </authorList>
    </citation>
    <scope>NUCLEOTIDE SEQUENCE [LARGE SCALE GENOMIC DNA]</scope>
    <source>
        <strain evidence="2 3">S30H14</strain>
    </source>
</reference>
<feature type="domain" description="Actin-like protein N-terminal" evidence="1">
    <location>
        <begin position="11"/>
        <end position="166"/>
    </location>
</feature>
<sequence>MGNSAYTVVCDSGKYYSKSMGHNDSGFVKQKFRTLVQDGSSFSGVEVSGDSYRVEFEGKEYIVGNMCSEMATDFSVTKHTLEHRISIYLSIALMLDKLHVERVGIPLINLGINVPLNIYRNAELKERYRDYILNEGGKPISLRVNGTAWVFRINPDGLLLFPEAIGPMYANLDKYRNSTVTVVDIGSLNTSFCTYEGLVPKLSSMVISDLGVNLLRGRMQESLQTKFGSSVSVDESENVLHEGIYSLNGAIMPESRQIINNLMRSHVKQIANFARSHGLSLNTPVFSGGGASLLKDIILELFPHAQIDENGSFSNVMSYWKLLEARGLVNV</sequence>
<evidence type="ECO:0000313" key="3">
    <source>
        <dbReference type="Proteomes" id="UP000663505"/>
    </source>
</evidence>
<evidence type="ECO:0000259" key="1">
    <source>
        <dbReference type="Pfam" id="PF17989"/>
    </source>
</evidence>
<proteinExistence type="predicted"/>
<accession>A0A9X7W0F0</accession>
<keyword evidence="3" id="KW-1185">Reference proteome</keyword>
<dbReference type="InterPro" id="IPR040607">
    <property type="entry name" value="ALP_N"/>
</dbReference>
<dbReference type="Pfam" id="PF17989">
    <property type="entry name" value="ALP_N"/>
    <property type="match status" value="1"/>
</dbReference>
<evidence type="ECO:0000313" key="2">
    <source>
        <dbReference type="EMBL" id="QSO48401.1"/>
    </source>
</evidence>
<organism evidence="2 3">
    <name type="scientific">Alicyclobacillus mengziensis</name>
    <dbReference type="NCBI Taxonomy" id="2931921"/>
    <lineage>
        <taxon>Bacteria</taxon>
        <taxon>Bacillati</taxon>
        <taxon>Bacillota</taxon>
        <taxon>Bacilli</taxon>
        <taxon>Bacillales</taxon>
        <taxon>Alicyclobacillaceae</taxon>
        <taxon>Alicyclobacillus</taxon>
    </lineage>
</organism>
<dbReference type="InterPro" id="IPR043129">
    <property type="entry name" value="ATPase_NBD"/>
</dbReference>
<dbReference type="AlphaFoldDB" id="A0A9X7W0F0"/>
<dbReference type="KEGG" id="afx:JZ786_05280"/>
<dbReference type="RefSeq" id="WP_206657736.1">
    <property type="nucleotide sequence ID" value="NZ_CP071182.1"/>
</dbReference>
<protein>
    <submittedName>
        <fullName evidence="2">ParM/StbA family protein</fullName>
    </submittedName>
</protein>
<dbReference type="EMBL" id="CP071182">
    <property type="protein sequence ID" value="QSO48401.1"/>
    <property type="molecule type" value="Genomic_DNA"/>
</dbReference>
<name>A0A9X7W0F0_9BACL</name>
<dbReference type="Proteomes" id="UP000663505">
    <property type="component" value="Chromosome"/>
</dbReference>
<dbReference type="CDD" id="cd24026">
    <property type="entry name" value="ASKHA_NBD_ParM_Alp12-like"/>
    <property type="match status" value="1"/>
</dbReference>
<gene>
    <name evidence="2" type="ORF">JZ786_05280</name>
</gene>
<dbReference type="SUPFAM" id="SSF53067">
    <property type="entry name" value="Actin-like ATPase domain"/>
    <property type="match status" value="1"/>
</dbReference>